<proteinExistence type="predicted"/>
<dbReference type="InterPro" id="IPR016181">
    <property type="entry name" value="Acyl_CoA_acyltransferase"/>
</dbReference>
<dbReference type="Gene3D" id="3.40.630.30">
    <property type="match status" value="1"/>
</dbReference>
<keyword evidence="2" id="KW-0808">Transferase</keyword>
<dbReference type="EMBL" id="AYZH01000002">
    <property type="protein sequence ID" value="KRN03163.1"/>
    <property type="molecule type" value="Genomic_DNA"/>
</dbReference>
<dbReference type="InterPro" id="IPR000182">
    <property type="entry name" value="GNAT_dom"/>
</dbReference>
<evidence type="ECO:0000313" key="3">
    <source>
        <dbReference type="Proteomes" id="UP000051589"/>
    </source>
</evidence>
<accession>A0A0R2DJ80</accession>
<dbReference type="PATRIC" id="fig|1423803.3.peg.917"/>
<dbReference type="Pfam" id="PF00583">
    <property type="entry name" value="Acetyltransf_1"/>
    <property type="match status" value="1"/>
</dbReference>
<dbReference type="PANTHER" id="PTHR43617">
    <property type="entry name" value="L-AMINO ACID N-ACETYLTRANSFERASE"/>
    <property type="match status" value="1"/>
</dbReference>
<evidence type="ECO:0000259" key="1">
    <source>
        <dbReference type="PROSITE" id="PS51186"/>
    </source>
</evidence>
<dbReference type="InterPro" id="IPR050276">
    <property type="entry name" value="MshD_Acetyltransferase"/>
</dbReference>
<dbReference type="Proteomes" id="UP000051589">
    <property type="component" value="Unassembled WGS sequence"/>
</dbReference>
<dbReference type="SUPFAM" id="SSF55729">
    <property type="entry name" value="Acyl-CoA N-acyltransferases (Nat)"/>
    <property type="match status" value="1"/>
</dbReference>
<organism evidence="2 3">
    <name type="scientific">Levilactobacillus senmaizukei DSM 21775 = NBRC 103853</name>
    <dbReference type="NCBI Taxonomy" id="1423803"/>
    <lineage>
        <taxon>Bacteria</taxon>
        <taxon>Bacillati</taxon>
        <taxon>Bacillota</taxon>
        <taxon>Bacilli</taxon>
        <taxon>Lactobacillales</taxon>
        <taxon>Lactobacillaceae</taxon>
        <taxon>Levilactobacillus</taxon>
    </lineage>
</organism>
<dbReference type="PANTHER" id="PTHR43617:SF20">
    <property type="entry name" value="N-ALPHA-ACETYLTRANSFERASE RIMI"/>
    <property type="match status" value="1"/>
</dbReference>
<dbReference type="GO" id="GO:0016747">
    <property type="term" value="F:acyltransferase activity, transferring groups other than amino-acyl groups"/>
    <property type="evidence" value="ECO:0007669"/>
    <property type="project" value="InterPro"/>
</dbReference>
<dbReference type="STRING" id="1423803.FD13_GL000918"/>
<sequence length="191" mass="21547">MVLDMLLRQATMADLPQIESIIRDGRQLLADQNIDQWQGTYPGTSVLVDDIHQGFTVVLEEDNEILGTAAVIPGEDVSYKQIEGQWLTKDAPYLAIHRVAVSSHHHGRGLAGELFQRVFEQIDRTQDIEAIRIDTHPDNQAMQHIIKKNGFTETGMVKLLGMDLDNVKDFAYERLTANTKVEHMVQGETIQ</sequence>
<name>A0A0R2DJ80_9LACO</name>
<dbReference type="PROSITE" id="PS51186">
    <property type="entry name" value="GNAT"/>
    <property type="match status" value="1"/>
</dbReference>
<protein>
    <submittedName>
        <fullName evidence="2">Acetyltransferase</fullName>
    </submittedName>
</protein>
<comment type="caution">
    <text evidence="2">The sequence shown here is derived from an EMBL/GenBank/DDBJ whole genome shotgun (WGS) entry which is preliminary data.</text>
</comment>
<feature type="domain" description="N-acetyltransferase" evidence="1">
    <location>
        <begin position="5"/>
        <end position="178"/>
    </location>
</feature>
<evidence type="ECO:0000313" key="2">
    <source>
        <dbReference type="EMBL" id="KRN03163.1"/>
    </source>
</evidence>
<dbReference type="CDD" id="cd04301">
    <property type="entry name" value="NAT_SF"/>
    <property type="match status" value="1"/>
</dbReference>
<gene>
    <name evidence="2" type="ORF">FD13_GL000918</name>
</gene>
<reference evidence="2 3" key="1">
    <citation type="journal article" date="2015" name="Genome Announc.">
        <title>Expanding the biotechnology potential of lactobacilli through comparative genomics of 213 strains and associated genera.</title>
        <authorList>
            <person name="Sun Z."/>
            <person name="Harris H.M."/>
            <person name="McCann A."/>
            <person name="Guo C."/>
            <person name="Argimon S."/>
            <person name="Zhang W."/>
            <person name="Yang X."/>
            <person name="Jeffery I.B."/>
            <person name="Cooney J.C."/>
            <person name="Kagawa T.F."/>
            <person name="Liu W."/>
            <person name="Song Y."/>
            <person name="Salvetti E."/>
            <person name="Wrobel A."/>
            <person name="Rasinkangas P."/>
            <person name="Parkhill J."/>
            <person name="Rea M.C."/>
            <person name="O'Sullivan O."/>
            <person name="Ritari J."/>
            <person name="Douillard F.P."/>
            <person name="Paul Ross R."/>
            <person name="Yang R."/>
            <person name="Briner A.E."/>
            <person name="Felis G.E."/>
            <person name="de Vos W.M."/>
            <person name="Barrangou R."/>
            <person name="Klaenhammer T.R."/>
            <person name="Caufield P.W."/>
            <person name="Cui Y."/>
            <person name="Zhang H."/>
            <person name="O'Toole P.W."/>
        </authorList>
    </citation>
    <scope>NUCLEOTIDE SEQUENCE [LARGE SCALE GENOMIC DNA]</scope>
    <source>
        <strain evidence="2 3">DSM 21775</strain>
    </source>
</reference>
<keyword evidence="3" id="KW-1185">Reference proteome</keyword>
<dbReference type="AlphaFoldDB" id="A0A0R2DJ80"/>